<reference evidence="4" key="1">
    <citation type="submission" date="2020-05" db="EMBL/GenBank/DDBJ databases">
        <title>Frigoriglobus tundricola gen. nov., sp. nov., a psychrotolerant cellulolytic planctomycete of the family Gemmataceae with two divergent copies of 16S rRNA gene.</title>
        <authorList>
            <person name="Kulichevskaya I.S."/>
            <person name="Ivanova A.A."/>
            <person name="Naumoff D.G."/>
            <person name="Beletsky A.V."/>
            <person name="Rijpstra W.I.C."/>
            <person name="Sinninghe Damste J.S."/>
            <person name="Mardanov A.V."/>
            <person name="Ravin N.V."/>
            <person name="Dedysh S.N."/>
        </authorList>
    </citation>
    <scope>NUCLEOTIDE SEQUENCE [LARGE SCALE GENOMIC DNA]</scope>
    <source>
        <strain evidence="4">PL17</strain>
    </source>
</reference>
<proteinExistence type="predicted"/>
<dbReference type="AlphaFoldDB" id="A0A6M5Z009"/>
<evidence type="ECO:0000256" key="1">
    <source>
        <dbReference type="SAM" id="MobiDB-lite"/>
    </source>
</evidence>
<evidence type="ECO:0000313" key="3">
    <source>
        <dbReference type="EMBL" id="QJW99124.1"/>
    </source>
</evidence>
<dbReference type="KEGG" id="ftj:FTUN_6724"/>
<feature type="signal peptide" evidence="2">
    <location>
        <begin position="1"/>
        <end position="21"/>
    </location>
</feature>
<dbReference type="PROSITE" id="PS51257">
    <property type="entry name" value="PROKAR_LIPOPROTEIN"/>
    <property type="match status" value="1"/>
</dbReference>
<dbReference type="RefSeq" id="WP_171474152.1">
    <property type="nucleotide sequence ID" value="NZ_CP053452.2"/>
</dbReference>
<dbReference type="Proteomes" id="UP000503447">
    <property type="component" value="Chromosome"/>
</dbReference>
<dbReference type="EMBL" id="CP053452">
    <property type="protein sequence ID" value="QJW99124.1"/>
    <property type="molecule type" value="Genomic_DNA"/>
</dbReference>
<name>A0A6M5Z009_9BACT</name>
<protein>
    <recommendedName>
        <fullName evidence="5">Carboxypeptidase regulatory-like domain-containing protein</fullName>
    </recommendedName>
</protein>
<accession>A0A6M5Z009</accession>
<feature type="region of interest" description="Disordered" evidence="1">
    <location>
        <begin position="102"/>
        <end position="143"/>
    </location>
</feature>
<feature type="chain" id="PRO_5026845420" description="Carboxypeptidase regulatory-like domain-containing protein" evidence="2">
    <location>
        <begin position="22"/>
        <end position="143"/>
    </location>
</feature>
<gene>
    <name evidence="3" type="ORF">FTUN_6724</name>
</gene>
<dbReference type="SUPFAM" id="SSF49478">
    <property type="entry name" value="Cna protein B-type domain"/>
    <property type="match status" value="1"/>
</dbReference>
<feature type="compositionally biased region" description="Basic and acidic residues" evidence="1">
    <location>
        <begin position="127"/>
        <end position="143"/>
    </location>
</feature>
<keyword evidence="4" id="KW-1185">Reference proteome</keyword>
<sequence length="143" mass="15287">MTLTRRAAVAALFVLTCSALSCGGPKRKPTYPTEGTLLLAGKPVGGVTVFLYSTDANETEPTHPFATTNPDGTFSLTTSAQNDGAPAGEYIVTLLYEPLDSPLARAKGKPPTFDKKYSDPKTSPLRAKIENKPKNTLDPFDVR</sequence>
<evidence type="ECO:0000313" key="4">
    <source>
        <dbReference type="Proteomes" id="UP000503447"/>
    </source>
</evidence>
<evidence type="ECO:0000256" key="2">
    <source>
        <dbReference type="SAM" id="SignalP"/>
    </source>
</evidence>
<keyword evidence="2" id="KW-0732">Signal</keyword>
<organism evidence="3 4">
    <name type="scientific">Frigoriglobus tundricola</name>
    <dbReference type="NCBI Taxonomy" id="2774151"/>
    <lineage>
        <taxon>Bacteria</taxon>
        <taxon>Pseudomonadati</taxon>
        <taxon>Planctomycetota</taxon>
        <taxon>Planctomycetia</taxon>
        <taxon>Gemmatales</taxon>
        <taxon>Gemmataceae</taxon>
        <taxon>Frigoriglobus</taxon>
    </lineage>
</organism>
<evidence type="ECO:0008006" key="5">
    <source>
        <dbReference type="Google" id="ProtNLM"/>
    </source>
</evidence>